<name>A0A8J8NI06_HALGN</name>
<feature type="transmembrane region" description="Helical" evidence="1">
    <location>
        <begin position="48"/>
        <end position="66"/>
    </location>
</feature>
<dbReference type="AlphaFoldDB" id="A0A8J8NI06"/>
<gene>
    <name evidence="2" type="ORF">FGO68_gene1711</name>
</gene>
<keyword evidence="1" id="KW-0812">Transmembrane</keyword>
<evidence type="ECO:0000313" key="2">
    <source>
        <dbReference type="EMBL" id="TNV75059.1"/>
    </source>
</evidence>
<evidence type="ECO:0000256" key="1">
    <source>
        <dbReference type="SAM" id="Phobius"/>
    </source>
</evidence>
<proteinExistence type="predicted"/>
<keyword evidence="1" id="KW-0472">Membrane</keyword>
<dbReference type="EMBL" id="RRYP01016511">
    <property type="protein sequence ID" value="TNV75059.1"/>
    <property type="molecule type" value="Genomic_DNA"/>
</dbReference>
<comment type="caution">
    <text evidence="2">The sequence shown here is derived from an EMBL/GenBank/DDBJ whole genome shotgun (WGS) entry which is preliminary data.</text>
</comment>
<sequence>MMYLNFLLRSNMKNCSRFKHTIDIQCKLSKTLQNIFNDLYIFNLFQQYNVLLFNYLLYYILLFPLLSSKGFQSKVYPISSNQ</sequence>
<keyword evidence="1" id="KW-1133">Transmembrane helix</keyword>
<accession>A0A8J8NI06</accession>
<dbReference type="Proteomes" id="UP000785679">
    <property type="component" value="Unassembled WGS sequence"/>
</dbReference>
<organism evidence="2 3">
    <name type="scientific">Halteria grandinella</name>
    <dbReference type="NCBI Taxonomy" id="5974"/>
    <lineage>
        <taxon>Eukaryota</taxon>
        <taxon>Sar</taxon>
        <taxon>Alveolata</taxon>
        <taxon>Ciliophora</taxon>
        <taxon>Intramacronucleata</taxon>
        <taxon>Spirotrichea</taxon>
        <taxon>Stichotrichia</taxon>
        <taxon>Sporadotrichida</taxon>
        <taxon>Halteriidae</taxon>
        <taxon>Halteria</taxon>
    </lineage>
</organism>
<protein>
    <submittedName>
        <fullName evidence="2">Uncharacterized protein</fullName>
    </submittedName>
</protein>
<reference evidence="2" key="1">
    <citation type="submission" date="2019-06" db="EMBL/GenBank/DDBJ databases">
        <authorList>
            <person name="Zheng W."/>
        </authorList>
    </citation>
    <scope>NUCLEOTIDE SEQUENCE</scope>
    <source>
        <strain evidence="2">QDHG01</strain>
    </source>
</reference>
<keyword evidence="3" id="KW-1185">Reference proteome</keyword>
<evidence type="ECO:0000313" key="3">
    <source>
        <dbReference type="Proteomes" id="UP000785679"/>
    </source>
</evidence>